<dbReference type="EC" id="2.5.1.48" evidence="8"/>
<dbReference type="GO" id="GO:0005737">
    <property type="term" value="C:cytoplasm"/>
    <property type="evidence" value="ECO:0007669"/>
    <property type="project" value="TreeGrafter"/>
</dbReference>
<proteinExistence type="inferred from homology"/>
<gene>
    <name evidence="8" type="ORF">AVDCRST_MAG73-1685</name>
</gene>
<dbReference type="GO" id="GO:0071269">
    <property type="term" value="P:L-homocysteine biosynthetic process"/>
    <property type="evidence" value="ECO:0007669"/>
    <property type="project" value="TreeGrafter"/>
</dbReference>
<dbReference type="EC" id="2.5.1.49" evidence="8"/>
<protein>
    <submittedName>
        <fullName evidence="8">O-acetylhomoserine sulfhydrylase / O-succinylhomoserine sulfhydrylase</fullName>
        <ecNumber evidence="8">2.5.1.48</ecNumber>
        <ecNumber evidence="8">2.5.1.49</ecNumber>
    </submittedName>
</protein>
<keyword evidence="4 5" id="KW-0663">Pyridoxal phosphate</keyword>
<comment type="cofactor">
    <cofactor evidence="1 6">
        <name>pyridoxal 5'-phosphate</name>
        <dbReference type="ChEBI" id="CHEBI:597326"/>
    </cofactor>
</comment>
<dbReference type="PANTHER" id="PTHR43797">
    <property type="entry name" value="HOMOCYSTEINE/CYSTEINE SYNTHASE"/>
    <property type="match status" value="1"/>
</dbReference>
<evidence type="ECO:0000256" key="4">
    <source>
        <dbReference type="ARBA" id="ARBA00022898"/>
    </source>
</evidence>
<evidence type="ECO:0000256" key="1">
    <source>
        <dbReference type="ARBA" id="ARBA00001933"/>
    </source>
</evidence>
<evidence type="ECO:0000256" key="5">
    <source>
        <dbReference type="PIRSR" id="PIRSR001434-2"/>
    </source>
</evidence>
<dbReference type="GO" id="GO:0030170">
    <property type="term" value="F:pyridoxal phosphate binding"/>
    <property type="evidence" value="ECO:0007669"/>
    <property type="project" value="InterPro"/>
</dbReference>
<dbReference type="GO" id="GO:0003961">
    <property type="term" value="F:O-acetylhomoserine aminocarboxypropyltransferase activity"/>
    <property type="evidence" value="ECO:0007669"/>
    <property type="project" value="UniProtKB-EC"/>
</dbReference>
<dbReference type="GO" id="GO:0004124">
    <property type="term" value="F:cysteine synthase activity"/>
    <property type="evidence" value="ECO:0007669"/>
    <property type="project" value="TreeGrafter"/>
</dbReference>
<feature type="modified residue" description="N6-(pyridoxal phosphate)lysine" evidence="5">
    <location>
        <position position="225"/>
    </location>
</feature>
<feature type="region of interest" description="Disordered" evidence="7">
    <location>
        <begin position="1"/>
        <end position="26"/>
    </location>
</feature>
<evidence type="ECO:0000313" key="8">
    <source>
        <dbReference type="EMBL" id="CAA9538649.1"/>
    </source>
</evidence>
<evidence type="ECO:0000256" key="7">
    <source>
        <dbReference type="SAM" id="MobiDB-lite"/>
    </source>
</evidence>
<dbReference type="AlphaFoldDB" id="A0A6J4U244"/>
<dbReference type="FunFam" id="3.40.640.10:FF:000035">
    <property type="entry name" value="O-succinylhomoserine sulfhydrylase"/>
    <property type="match status" value="1"/>
</dbReference>
<dbReference type="PANTHER" id="PTHR43797:SF2">
    <property type="entry name" value="HOMOCYSTEINE_CYSTEINE SYNTHASE"/>
    <property type="match status" value="1"/>
</dbReference>
<dbReference type="GO" id="GO:0003962">
    <property type="term" value="F:cystathionine gamma-synthase activity"/>
    <property type="evidence" value="ECO:0007669"/>
    <property type="project" value="UniProtKB-EC"/>
</dbReference>
<dbReference type="Gene3D" id="3.40.640.10">
    <property type="entry name" value="Type I PLP-dependent aspartate aminotransferase-like (Major domain)"/>
    <property type="match status" value="1"/>
</dbReference>
<comment type="similarity">
    <text evidence="2 6">Belongs to the trans-sulfuration enzymes family.</text>
</comment>
<dbReference type="CDD" id="cd00614">
    <property type="entry name" value="CGS_like"/>
    <property type="match status" value="1"/>
</dbReference>
<dbReference type="NCBIfam" id="TIGR01326">
    <property type="entry name" value="OAH_OAS_sulfhy"/>
    <property type="match status" value="1"/>
</dbReference>
<keyword evidence="3 8" id="KW-0808">Transferase</keyword>
<dbReference type="InterPro" id="IPR015421">
    <property type="entry name" value="PyrdxlP-dep_Trfase_major"/>
</dbReference>
<dbReference type="Gene3D" id="3.90.1150.10">
    <property type="entry name" value="Aspartate Aminotransferase, domain 1"/>
    <property type="match status" value="1"/>
</dbReference>
<sequence>MSDSEQAALGTTVAKAPEAPRSPGFETLALHGGQEADPATGARAVPIYQTTSYVFKDTEHAGNLFGLKEFGNIYTRIMNPTTDVLEKRIALLEGGVAALAFASGQSAETMAILNLASAGDDIVSTTSLYGGTYNLFAHTLPKMGINVVFCEPTPEAVRAAITPRTKAVYSETVGNPDLLTLDIQAVADVAHAAGVPLIIDNTLPSPYLVRPLEHGADIVVHSLTKFIGGHGTSIGGIVVDGGSFDWAASDKYPGLTQPDPSYHGLVYTDVFNAANFGANIAYIIKLRVQGLRDIGAALSPFNAFLFLQGVETLPLRMERHSQNAMQIARFLGEHPKISWVNYPGLAGHPAYQTATKYHREGLFGAIIGFGIKGGIEAGRTLIDSVKVFSHLANVGDAKSLIIHPATTTHSQLDENAQSSTGVTADYVRLSVGLETVGDLIADLEQALEKV</sequence>
<evidence type="ECO:0000256" key="3">
    <source>
        <dbReference type="ARBA" id="ARBA00022679"/>
    </source>
</evidence>
<dbReference type="InterPro" id="IPR054542">
    <property type="entry name" value="Cys_met_metab_PP"/>
</dbReference>
<dbReference type="Pfam" id="PF01053">
    <property type="entry name" value="Cys_Met_Meta_PP"/>
    <property type="match status" value="1"/>
</dbReference>
<evidence type="ECO:0000256" key="6">
    <source>
        <dbReference type="RuleBase" id="RU362118"/>
    </source>
</evidence>
<dbReference type="InterPro" id="IPR000277">
    <property type="entry name" value="Cys/Met-Metab_PyrdxlP-dep_enz"/>
</dbReference>
<dbReference type="GO" id="GO:0006535">
    <property type="term" value="P:cysteine biosynthetic process from serine"/>
    <property type="evidence" value="ECO:0007669"/>
    <property type="project" value="TreeGrafter"/>
</dbReference>
<dbReference type="PIRSF" id="PIRSF001434">
    <property type="entry name" value="CGS"/>
    <property type="match status" value="1"/>
</dbReference>
<dbReference type="InterPro" id="IPR015424">
    <property type="entry name" value="PyrdxlP-dep_Trfase"/>
</dbReference>
<dbReference type="InterPro" id="IPR006235">
    <property type="entry name" value="OAc-hSer/O-AcSer_sulfhydrylase"/>
</dbReference>
<dbReference type="EMBL" id="CADCWE010000101">
    <property type="protein sequence ID" value="CAA9538649.1"/>
    <property type="molecule type" value="Genomic_DNA"/>
</dbReference>
<dbReference type="InterPro" id="IPR015422">
    <property type="entry name" value="PyrdxlP-dep_Trfase_small"/>
</dbReference>
<organism evidence="8">
    <name type="scientific">uncultured Thermomicrobiales bacterium</name>
    <dbReference type="NCBI Taxonomy" id="1645740"/>
    <lineage>
        <taxon>Bacteria</taxon>
        <taxon>Pseudomonadati</taxon>
        <taxon>Thermomicrobiota</taxon>
        <taxon>Thermomicrobia</taxon>
        <taxon>Thermomicrobiales</taxon>
        <taxon>environmental samples</taxon>
    </lineage>
</organism>
<name>A0A6J4U244_9BACT</name>
<accession>A0A6J4U244</accession>
<evidence type="ECO:0000256" key="2">
    <source>
        <dbReference type="ARBA" id="ARBA00009077"/>
    </source>
</evidence>
<dbReference type="SUPFAM" id="SSF53383">
    <property type="entry name" value="PLP-dependent transferases"/>
    <property type="match status" value="1"/>
</dbReference>
<dbReference type="PROSITE" id="PS00868">
    <property type="entry name" value="CYS_MET_METAB_PP"/>
    <property type="match status" value="1"/>
</dbReference>
<reference evidence="8" key="1">
    <citation type="submission" date="2020-02" db="EMBL/GenBank/DDBJ databases">
        <authorList>
            <person name="Meier V. D."/>
        </authorList>
    </citation>
    <scope>NUCLEOTIDE SEQUENCE</scope>
    <source>
        <strain evidence="8">AVDCRST_MAG73</strain>
    </source>
</reference>
<dbReference type="GO" id="GO:0019346">
    <property type="term" value="P:transsulfuration"/>
    <property type="evidence" value="ECO:0007669"/>
    <property type="project" value="InterPro"/>
</dbReference>